<keyword evidence="4" id="KW-0408">Iron</keyword>
<keyword evidence="7" id="KW-0560">Oxidoreductase</keyword>
<dbReference type="InterPro" id="IPR009051">
    <property type="entry name" value="Helical_ferredxn"/>
</dbReference>
<dbReference type="PIRSF" id="PIRSF000139">
    <property type="entry name" value="Glc_ox_4Fe-4S"/>
    <property type="match status" value="1"/>
</dbReference>
<keyword evidence="5" id="KW-0411">Iron-sulfur</keyword>
<dbReference type="Pfam" id="PF13183">
    <property type="entry name" value="Fer4_8"/>
    <property type="match status" value="1"/>
</dbReference>
<dbReference type="Pfam" id="PF02754">
    <property type="entry name" value="CCG"/>
    <property type="match status" value="2"/>
</dbReference>
<keyword evidence="3" id="KW-0677">Repeat</keyword>
<dbReference type="SUPFAM" id="SSF46548">
    <property type="entry name" value="alpha-helical ferredoxin"/>
    <property type="match status" value="1"/>
</dbReference>
<evidence type="ECO:0000256" key="4">
    <source>
        <dbReference type="ARBA" id="ARBA00023004"/>
    </source>
</evidence>
<accession>A0A3B1A633</accession>
<dbReference type="InterPro" id="IPR012257">
    <property type="entry name" value="Glc_ox_4Fe-4S"/>
</dbReference>
<feature type="domain" description="4Fe-4S ferredoxin-type" evidence="6">
    <location>
        <begin position="5"/>
        <end position="34"/>
    </location>
</feature>
<dbReference type="PROSITE" id="PS00198">
    <property type="entry name" value="4FE4S_FER_1"/>
    <property type="match status" value="2"/>
</dbReference>
<organism evidence="7">
    <name type="scientific">hydrothermal vent metagenome</name>
    <dbReference type="NCBI Taxonomy" id="652676"/>
    <lineage>
        <taxon>unclassified sequences</taxon>
        <taxon>metagenomes</taxon>
        <taxon>ecological metagenomes</taxon>
    </lineage>
</organism>
<dbReference type="GO" id="GO:0046872">
    <property type="term" value="F:metal ion binding"/>
    <property type="evidence" value="ECO:0007669"/>
    <property type="project" value="UniProtKB-KW"/>
</dbReference>
<dbReference type="GO" id="GO:0019154">
    <property type="term" value="F:glycolate dehydrogenase activity"/>
    <property type="evidence" value="ECO:0007669"/>
    <property type="project" value="UniProtKB-EC"/>
</dbReference>
<dbReference type="InterPro" id="IPR017896">
    <property type="entry name" value="4Fe4S_Fe-S-bd"/>
</dbReference>
<dbReference type="PROSITE" id="PS51379">
    <property type="entry name" value="4FE4S_FER_2"/>
    <property type="match status" value="2"/>
</dbReference>
<name>A0A3B1A633_9ZZZZ</name>
<dbReference type="Gene3D" id="1.10.1060.10">
    <property type="entry name" value="Alpha-helical ferredoxin"/>
    <property type="match status" value="1"/>
</dbReference>
<evidence type="ECO:0000313" key="7">
    <source>
        <dbReference type="EMBL" id="VAW95057.1"/>
    </source>
</evidence>
<dbReference type="InterPro" id="IPR004017">
    <property type="entry name" value="Cys_rich_dom"/>
</dbReference>
<keyword evidence="2" id="KW-0479">Metal-binding</keyword>
<gene>
    <name evidence="7" type="ORF">MNBD_GAMMA20-37</name>
</gene>
<evidence type="ECO:0000256" key="1">
    <source>
        <dbReference type="ARBA" id="ARBA00022485"/>
    </source>
</evidence>
<dbReference type="EMBL" id="UOFU01000063">
    <property type="protein sequence ID" value="VAW95057.1"/>
    <property type="molecule type" value="Genomic_DNA"/>
</dbReference>
<protein>
    <submittedName>
        <fullName evidence="7">Glycolate dehydrogenase, iron-sulfur subunit GlcF</fullName>
        <ecNumber evidence="7">1.1.99.14</ecNumber>
    </submittedName>
</protein>
<proteinExistence type="predicted"/>
<evidence type="ECO:0000256" key="2">
    <source>
        <dbReference type="ARBA" id="ARBA00022723"/>
    </source>
</evidence>
<evidence type="ECO:0000256" key="3">
    <source>
        <dbReference type="ARBA" id="ARBA00022737"/>
    </source>
</evidence>
<dbReference type="PANTHER" id="PTHR32479:SF17">
    <property type="entry name" value="GLYCOLATE OXIDASE IRON-SULFUR SUBUNIT"/>
    <property type="match status" value="1"/>
</dbReference>
<dbReference type="InterPro" id="IPR017900">
    <property type="entry name" value="4Fe4S_Fe_S_CS"/>
</dbReference>
<evidence type="ECO:0000259" key="6">
    <source>
        <dbReference type="PROSITE" id="PS51379"/>
    </source>
</evidence>
<dbReference type="EC" id="1.1.99.14" evidence="7"/>
<dbReference type="PANTHER" id="PTHR32479">
    <property type="entry name" value="GLYCOLATE OXIDASE IRON-SULFUR SUBUNIT"/>
    <property type="match status" value="1"/>
</dbReference>
<reference evidence="7" key="1">
    <citation type="submission" date="2018-06" db="EMBL/GenBank/DDBJ databases">
        <authorList>
            <person name="Zhirakovskaya E."/>
        </authorList>
    </citation>
    <scope>NUCLEOTIDE SEQUENCE</scope>
</reference>
<dbReference type="GO" id="GO:0051539">
    <property type="term" value="F:4 iron, 4 sulfur cluster binding"/>
    <property type="evidence" value="ECO:0007669"/>
    <property type="project" value="UniProtKB-KW"/>
</dbReference>
<dbReference type="AlphaFoldDB" id="A0A3B1A633"/>
<sequence length="404" mass="44177">MPLSQSLHQQIDRCVMCGICSQHCPTYALNPNENESPRGRLALIAAVNQGQLTPSPLLFEHLDHCLGCRACERACPSQVAFGEIMDQARDLLEPQRPGGRHLGKRIGHALLGHRRILRTALTGLGWAQKAGLSKVAGVIPPIPARPGWQPYYPPRSKTRGDVALFLGCINETLGQDELRAAIRLLTSAGYGVHVPPQQACCGAMHRHNGNMRAATELAKQNLRAFENRQVEAILHTASGCTAALQEYDKWVKPPHTQAGIATEFSAKTQDVSHFLATVQWPEYIQFSPLPARVAVHSPCSLKHVLQQANAPMQLLANIPRIELVELSDNGHCCGGAGSYMLTQPERAARLREDKLDALHETQADILVTSNIGCALHLQAGLRERGRALEILHPVTLLARQLNTP</sequence>
<evidence type="ECO:0000256" key="5">
    <source>
        <dbReference type="ARBA" id="ARBA00023014"/>
    </source>
</evidence>
<feature type="domain" description="4Fe-4S ferredoxin-type" evidence="6">
    <location>
        <begin position="55"/>
        <end position="87"/>
    </location>
</feature>
<keyword evidence="1" id="KW-0004">4Fe-4S</keyword>